<feature type="domain" description="Xaa-Pro dipeptidyl-peptidase-like" evidence="7">
    <location>
        <begin position="555"/>
        <end position="715"/>
    </location>
</feature>
<dbReference type="CDD" id="cd08498">
    <property type="entry name" value="PBP2_NikA_DppA_OppA_like_2"/>
    <property type="match status" value="1"/>
</dbReference>
<comment type="caution">
    <text evidence="8">The sequence shown here is derived from an EMBL/GenBank/DDBJ whole genome shotgun (WGS) entry which is preliminary data.</text>
</comment>
<dbReference type="Gene3D" id="3.90.76.10">
    <property type="entry name" value="Dipeptide-binding Protein, Domain 1"/>
    <property type="match status" value="1"/>
</dbReference>
<dbReference type="Pfam" id="PF02129">
    <property type="entry name" value="Peptidase_S15"/>
    <property type="match status" value="1"/>
</dbReference>
<organism evidence="8 9">
    <name type="scientific">Paracidovorax wautersii</name>
    <dbReference type="NCBI Taxonomy" id="1177982"/>
    <lineage>
        <taxon>Bacteria</taxon>
        <taxon>Pseudomonadati</taxon>
        <taxon>Pseudomonadota</taxon>
        <taxon>Betaproteobacteria</taxon>
        <taxon>Burkholderiales</taxon>
        <taxon>Comamonadaceae</taxon>
        <taxon>Paracidovorax</taxon>
    </lineage>
</organism>
<dbReference type="GO" id="GO:1904680">
    <property type="term" value="F:peptide transmembrane transporter activity"/>
    <property type="evidence" value="ECO:0007669"/>
    <property type="project" value="TreeGrafter"/>
</dbReference>
<feature type="chain" id="PRO_5031129140" evidence="5">
    <location>
        <begin position="29"/>
        <end position="730"/>
    </location>
</feature>
<name>A0A7V8FS45_9BURK</name>
<dbReference type="Gene3D" id="3.40.190.10">
    <property type="entry name" value="Periplasmic binding protein-like II"/>
    <property type="match status" value="1"/>
</dbReference>
<dbReference type="GO" id="GO:0015833">
    <property type="term" value="P:peptide transport"/>
    <property type="evidence" value="ECO:0007669"/>
    <property type="project" value="TreeGrafter"/>
</dbReference>
<comment type="similarity">
    <text evidence="1">Belongs to the bacterial solute-binding protein 5 family.</text>
</comment>
<dbReference type="InterPro" id="IPR000914">
    <property type="entry name" value="SBP_5_dom"/>
</dbReference>
<dbReference type="NCBIfam" id="TIGR00976">
    <property type="entry name" value="CocE_NonD"/>
    <property type="match status" value="1"/>
</dbReference>
<gene>
    <name evidence="8" type="primary">gsiB_1</name>
    <name evidence="8" type="ORF">GAK30_00380</name>
</gene>
<dbReference type="InterPro" id="IPR029058">
    <property type="entry name" value="AB_hydrolase_fold"/>
</dbReference>
<dbReference type="InterPro" id="IPR039424">
    <property type="entry name" value="SBP_5"/>
</dbReference>
<dbReference type="PANTHER" id="PTHR30290">
    <property type="entry name" value="PERIPLASMIC BINDING COMPONENT OF ABC TRANSPORTER"/>
    <property type="match status" value="1"/>
</dbReference>
<dbReference type="SUPFAM" id="SSF53850">
    <property type="entry name" value="Periplasmic binding protein-like II"/>
    <property type="match status" value="1"/>
</dbReference>
<dbReference type="Gene3D" id="3.40.50.1820">
    <property type="entry name" value="alpha/beta hydrolase"/>
    <property type="match status" value="1"/>
</dbReference>
<evidence type="ECO:0000313" key="9">
    <source>
        <dbReference type="Proteomes" id="UP000461670"/>
    </source>
</evidence>
<accession>A0A7V8FS45</accession>
<feature type="signal peptide" evidence="5">
    <location>
        <begin position="1"/>
        <end position="28"/>
    </location>
</feature>
<dbReference type="AlphaFoldDB" id="A0A7V8FS45"/>
<dbReference type="Pfam" id="PF00496">
    <property type="entry name" value="SBP_bac_5"/>
    <property type="match status" value="1"/>
</dbReference>
<reference evidence="9" key="1">
    <citation type="journal article" date="2020" name="MBio">
        <title>Horizontal gene transfer to a defensive symbiont with a reduced genome amongst a multipartite beetle microbiome.</title>
        <authorList>
            <person name="Waterworth S.C."/>
            <person name="Florez L.V."/>
            <person name="Rees E.R."/>
            <person name="Hertweck C."/>
            <person name="Kaltenpoth M."/>
            <person name="Kwan J.C."/>
        </authorList>
    </citation>
    <scope>NUCLEOTIDE SEQUENCE [LARGE SCALE GENOMIC DNA]</scope>
</reference>
<dbReference type="InterPro" id="IPR000383">
    <property type="entry name" value="Xaa-Pro-like_dom"/>
</dbReference>
<evidence type="ECO:0000259" key="7">
    <source>
        <dbReference type="Pfam" id="PF02129"/>
    </source>
</evidence>
<evidence type="ECO:0000256" key="5">
    <source>
        <dbReference type="SAM" id="SignalP"/>
    </source>
</evidence>
<evidence type="ECO:0000256" key="4">
    <source>
        <dbReference type="SAM" id="MobiDB-lite"/>
    </source>
</evidence>
<proteinExistence type="inferred from homology"/>
<sequence length="730" mass="78953">MKPIPSSIRGALRAALALALLASATAFARPLLTIGHSSEPSSMDPLFSRTANNQAAAENIFERLVASDENMQLRPGLALSWRVLEPTLWEIRLRPGVQFHDGTPFTADDVVFSLERAPKVPNSPAPFTGAVRTIASIQVVDPLTLRIRTKEPTPDLMEQIGLVYMLSRHAAQGKRSEDFNSGVATIGTGPYQFKRWQPGDSLELQRNDHYWGAAPEFDRVVIRYIANDAARISALLSGSVDLIDSVPPTDAKNLKNKPGYPLFSSPSARLIYLALDSARDASPFVTDAQGKPMSANPLKDVRVRQAISKMFMLGPITERLLSGAGVPAGQMVPEGLGGYSANLPAPAYDLAGARALLAEAGYAHGFGLTIHSSNDRFASDSDLAQALAQMMARGGLRINGVVTQPYNVYAGASGKQQYSAFIFSYGNSTGRLGQRPDQRAGHLRQGRGHRRLQSCALFQPRAGPPAGARGGRVRPRAAQRAAAPGRRGRLQRRRHRAAVFPRGVLGRPRWHGHPAQQGRTHLHAVHPGSQMTLDDTTSLAPAGPVLADQRVRMRDGVHLATDVHLPPGYRPGLDAPLPVILERTPYGKSAVSRAEQIGERLGVPRPEVARYFTQHGFAVVYQDCRGRYGSEGHFTKYLSEGPDGFDTLAWIVAQPWCNGKIGTMGLSYAAHTQLALACLNPPGLACMVLDSGGFSNGYQCGIRQSGAFELKQATWPSSRPSSARPRSRIQ</sequence>
<keyword evidence="3 5" id="KW-0732">Signal</keyword>
<dbReference type="Gene3D" id="3.10.105.10">
    <property type="entry name" value="Dipeptide-binding Protein, Domain 3"/>
    <property type="match status" value="1"/>
</dbReference>
<dbReference type="InterPro" id="IPR005674">
    <property type="entry name" value="CocE/Ser_esterase"/>
</dbReference>
<feature type="region of interest" description="Disordered" evidence="4">
    <location>
        <begin position="459"/>
        <end position="493"/>
    </location>
</feature>
<keyword evidence="2" id="KW-0813">Transport</keyword>
<evidence type="ECO:0000256" key="2">
    <source>
        <dbReference type="ARBA" id="ARBA00022448"/>
    </source>
</evidence>
<dbReference type="Proteomes" id="UP000461670">
    <property type="component" value="Unassembled WGS sequence"/>
</dbReference>
<dbReference type="GO" id="GO:0016787">
    <property type="term" value="F:hydrolase activity"/>
    <property type="evidence" value="ECO:0007669"/>
    <property type="project" value="InterPro"/>
</dbReference>
<dbReference type="PANTHER" id="PTHR30290:SF9">
    <property type="entry name" value="OLIGOPEPTIDE-BINDING PROTEIN APPA"/>
    <property type="match status" value="1"/>
</dbReference>
<evidence type="ECO:0000259" key="6">
    <source>
        <dbReference type="Pfam" id="PF00496"/>
    </source>
</evidence>
<dbReference type="SUPFAM" id="SSF53474">
    <property type="entry name" value="alpha/beta-Hydrolases"/>
    <property type="match status" value="1"/>
</dbReference>
<evidence type="ECO:0000256" key="1">
    <source>
        <dbReference type="ARBA" id="ARBA00005695"/>
    </source>
</evidence>
<feature type="domain" description="Solute-binding protein family 5" evidence="6">
    <location>
        <begin position="73"/>
        <end position="429"/>
    </location>
</feature>
<protein>
    <submittedName>
        <fullName evidence="8">Glutathione-binding protein GsiB</fullName>
    </submittedName>
</protein>
<evidence type="ECO:0000313" key="8">
    <source>
        <dbReference type="EMBL" id="KAF1023717.1"/>
    </source>
</evidence>
<dbReference type="EMBL" id="WNDQ01000003">
    <property type="protein sequence ID" value="KAF1023717.1"/>
    <property type="molecule type" value="Genomic_DNA"/>
</dbReference>
<evidence type="ECO:0000256" key="3">
    <source>
        <dbReference type="ARBA" id="ARBA00022729"/>
    </source>
</evidence>